<keyword evidence="2" id="KW-1185">Reference proteome</keyword>
<dbReference type="EMBL" id="ML738610">
    <property type="protein sequence ID" value="KAE8164250.1"/>
    <property type="molecule type" value="Genomic_DNA"/>
</dbReference>
<sequence length="103" mass="11967">MTLIIFTFPLSLHVKHTICARLKCSTTPTHWTRPFSTFILDTPGSRFQLEYIYIYRLSSNFIHGRLLAPSTCTYIQSFSNLKPIIDNLLNTSESKKVKEENRL</sequence>
<evidence type="ECO:0000313" key="2">
    <source>
        <dbReference type="Proteomes" id="UP000326950"/>
    </source>
</evidence>
<evidence type="ECO:0000313" key="1">
    <source>
        <dbReference type="EMBL" id="KAE8164250.1"/>
    </source>
</evidence>
<proteinExistence type="predicted"/>
<dbReference type="AlphaFoldDB" id="A0A5N6V0U9"/>
<reference evidence="1 2" key="1">
    <citation type="submission" date="2019-04" db="EMBL/GenBank/DDBJ databases">
        <title>Friends and foes A comparative genomics study of 23 Aspergillus species from section Flavi.</title>
        <authorList>
            <consortium name="DOE Joint Genome Institute"/>
            <person name="Kjaerbolling I."/>
            <person name="Vesth T."/>
            <person name="Frisvad J.C."/>
            <person name="Nybo J.L."/>
            <person name="Theobald S."/>
            <person name="Kildgaard S."/>
            <person name="Isbrandt T."/>
            <person name="Kuo A."/>
            <person name="Sato A."/>
            <person name="Lyhne E.K."/>
            <person name="Kogle M.E."/>
            <person name="Wiebenga A."/>
            <person name="Kun R.S."/>
            <person name="Lubbers R.J."/>
            <person name="Makela M.R."/>
            <person name="Barry K."/>
            <person name="Chovatia M."/>
            <person name="Clum A."/>
            <person name="Daum C."/>
            <person name="Haridas S."/>
            <person name="He G."/>
            <person name="LaButti K."/>
            <person name="Lipzen A."/>
            <person name="Mondo S."/>
            <person name="Riley R."/>
            <person name="Salamov A."/>
            <person name="Simmons B.A."/>
            <person name="Magnuson J.K."/>
            <person name="Henrissat B."/>
            <person name="Mortensen U.H."/>
            <person name="Larsen T.O."/>
            <person name="Devries R.P."/>
            <person name="Grigoriev I.V."/>
            <person name="Machida M."/>
            <person name="Baker S.E."/>
            <person name="Andersen M.R."/>
        </authorList>
    </citation>
    <scope>NUCLEOTIDE SEQUENCE [LARGE SCALE GENOMIC DNA]</scope>
    <source>
        <strain evidence="1 2">CBS 117626</strain>
    </source>
</reference>
<name>A0A5N6V0U9_ASPTM</name>
<organism evidence="1 2">
    <name type="scientific">Aspergillus tamarii</name>
    <dbReference type="NCBI Taxonomy" id="41984"/>
    <lineage>
        <taxon>Eukaryota</taxon>
        <taxon>Fungi</taxon>
        <taxon>Dikarya</taxon>
        <taxon>Ascomycota</taxon>
        <taxon>Pezizomycotina</taxon>
        <taxon>Eurotiomycetes</taxon>
        <taxon>Eurotiomycetidae</taxon>
        <taxon>Eurotiales</taxon>
        <taxon>Aspergillaceae</taxon>
        <taxon>Aspergillus</taxon>
        <taxon>Aspergillus subgen. Circumdati</taxon>
    </lineage>
</organism>
<dbReference type="Proteomes" id="UP000326950">
    <property type="component" value="Unassembled WGS sequence"/>
</dbReference>
<protein>
    <submittedName>
        <fullName evidence="1">Uncharacterized protein</fullName>
    </submittedName>
</protein>
<gene>
    <name evidence="1" type="ORF">BDV40DRAFT_121068</name>
</gene>
<accession>A0A5N6V0U9</accession>